<name>A0A8J8C8N8_9EURY</name>
<evidence type="ECO:0000313" key="3">
    <source>
        <dbReference type="Proteomes" id="UP000783863"/>
    </source>
</evidence>
<accession>A0A8J8C8N8</accession>
<keyword evidence="3" id="KW-1185">Reference proteome</keyword>
<protein>
    <submittedName>
        <fullName evidence="2">Uncharacterized protein</fullName>
    </submittedName>
</protein>
<feature type="region of interest" description="Disordered" evidence="1">
    <location>
        <begin position="27"/>
        <end position="64"/>
    </location>
</feature>
<proteinExistence type="predicted"/>
<dbReference type="Proteomes" id="UP000783863">
    <property type="component" value="Unassembled WGS sequence"/>
</dbReference>
<evidence type="ECO:0000313" key="2">
    <source>
        <dbReference type="EMBL" id="MBX0304601.1"/>
    </source>
</evidence>
<dbReference type="PROSITE" id="PS51257">
    <property type="entry name" value="PROKAR_LIPOPROTEIN"/>
    <property type="match status" value="1"/>
</dbReference>
<evidence type="ECO:0000256" key="1">
    <source>
        <dbReference type="SAM" id="MobiDB-lite"/>
    </source>
</evidence>
<gene>
    <name evidence="2" type="ORF">EGD98_13075</name>
</gene>
<dbReference type="AlphaFoldDB" id="A0A8J8C8N8"/>
<sequence length="205" mass="21797">MRRVTAAIAAGLLLVVAGCSGGGAPGTGTATTTNSPSPTPAVADTPTPTDAPASNQTPAGGLTTGTLDRVELRLERTVMGAPPTTVRGNVSVGVTRTTLRRDIGDNRTTHEVTLPSNWSRRLVRNLDDERATEPDNVTVVSDYEETFTATLYFETTTVVVRTSRYSGPDSMAVTVGDEPTYYSDDEELEQVVGQLYTRLSTLEDT</sequence>
<dbReference type="RefSeq" id="WP_220588813.1">
    <property type="nucleotide sequence ID" value="NZ_RKLQ01000002.1"/>
</dbReference>
<organism evidence="2 3">
    <name type="scientific">Haloarcula salinisoli</name>
    <dbReference type="NCBI Taxonomy" id="2487746"/>
    <lineage>
        <taxon>Archaea</taxon>
        <taxon>Methanobacteriati</taxon>
        <taxon>Methanobacteriota</taxon>
        <taxon>Stenosarchaea group</taxon>
        <taxon>Halobacteria</taxon>
        <taxon>Halobacteriales</taxon>
        <taxon>Haloarculaceae</taxon>
        <taxon>Haloarcula</taxon>
    </lineage>
</organism>
<comment type="caution">
    <text evidence="2">The sequence shown here is derived from an EMBL/GenBank/DDBJ whole genome shotgun (WGS) entry which is preliminary data.</text>
</comment>
<feature type="compositionally biased region" description="Low complexity" evidence="1">
    <location>
        <begin position="27"/>
        <end position="54"/>
    </location>
</feature>
<dbReference type="EMBL" id="RKLQ01000002">
    <property type="protein sequence ID" value="MBX0304601.1"/>
    <property type="molecule type" value="Genomic_DNA"/>
</dbReference>
<reference evidence="2" key="1">
    <citation type="submission" date="2021-06" db="EMBL/GenBank/DDBJ databases">
        <title>Halomicroarcula sp. F24A a new haloarchaeum isolated from saline soil.</title>
        <authorList>
            <person name="Duran-Viseras A."/>
            <person name="Sanchez-Porro C."/>
            <person name="Ventosa A."/>
        </authorList>
    </citation>
    <scope>NUCLEOTIDE SEQUENCE</scope>
    <source>
        <strain evidence="2">F24A</strain>
    </source>
</reference>